<feature type="transmembrane region" description="Helical" evidence="3">
    <location>
        <begin position="229"/>
        <end position="247"/>
    </location>
</feature>
<sequence>MPGAVAVPVVGVVASGVGYAVIRKVLFQMPGIGLHGIKHTFRKPLWASLTSAVGCTLCFVIYYWMVWRHRRSQAKPFKQDAGTPEGSPHAPLLQPEEEPPGAPMAPEGGSDMAPGSAPFGRTCFISPVTHRAVNERITARAGEPVVKQKVPFHDSMSKADYDKGLYGRFTRGYLLRLIAPAVTGSISIILQSWGLVYISASISLVVSSSLIVFTALLSIFFLKRDLNGLHWLGIWLAILGVACTTLEDPVSRRLEGRDSVRGLLHAAWGRLASQDPEEPSAQEYLLGILLTLASQLMAAVQMVLEESLLSGQKFRLHPLQLLGSEGTISTIFLTAIAMPIAYHVPGSDVGGCYENTLDTLAMLRQNRPHAILNTVMMLCSLVTNWTGCLVTTHLGSVFRCILMPVAPPPPPLL</sequence>
<accession>A0AAW1PKF4</accession>
<dbReference type="InterPro" id="IPR000620">
    <property type="entry name" value="EamA_dom"/>
</dbReference>
<organism evidence="5 6">
    <name type="scientific">[Myrmecia] bisecta</name>
    <dbReference type="NCBI Taxonomy" id="41462"/>
    <lineage>
        <taxon>Eukaryota</taxon>
        <taxon>Viridiplantae</taxon>
        <taxon>Chlorophyta</taxon>
        <taxon>core chlorophytes</taxon>
        <taxon>Trebouxiophyceae</taxon>
        <taxon>Trebouxiales</taxon>
        <taxon>Trebouxiaceae</taxon>
        <taxon>Myrmecia</taxon>
    </lineage>
</organism>
<feature type="transmembrane region" description="Helical" evidence="3">
    <location>
        <begin position="196"/>
        <end position="222"/>
    </location>
</feature>
<name>A0AAW1PKF4_9CHLO</name>
<feature type="region of interest" description="Disordered" evidence="2">
    <location>
        <begin position="76"/>
        <end position="111"/>
    </location>
</feature>
<feature type="transmembrane region" description="Helical" evidence="3">
    <location>
        <begin position="44"/>
        <end position="65"/>
    </location>
</feature>
<evidence type="ECO:0000256" key="2">
    <source>
        <dbReference type="SAM" id="MobiDB-lite"/>
    </source>
</evidence>
<feature type="transmembrane region" description="Helical" evidence="3">
    <location>
        <begin position="173"/>
        <end position="190"/>
    </location>
</feature>
<dbReference type="Proteomes" id="UP001489004">
    <property type="component" value="Unassembled WGS sequence"/>
</dbReference>
<comment type="caution">
    <text evidence="5">The sequence shown here is derived from an EMBL/GenBank/DDBJ whole genome shotgun (WGS) entry which is preliminary data.</text>
</comment>
<evidence type="ECO:0000313" key="5">
    <source>
        <dbReference type="EMBL" id="KAK9808583.1"/>
    </source>
</evidence>
<dbReference type="AlphaFoldDB" id="A0AAW1PKF4"/>
<proteinExistence type="inferred from homology"/>
<dbReference type="GO" id="GO:0016020">
    <property type="term" value="C:membrane"/>
    <property type="evidence" value="ECO:0007669"/>
    <property type="project" value="InterPro"/>
</dbReference>
<dbReference type="InterPro" id="IPR037185">
    <property type="entry name" value="EmrE-like"/>
</dbReference>
<evidence type="ECO:0000256" key="1">
    <source>
        <dbReference type="ARBA" id="ARBA00007635"/>
    </source>
</evidence>
<comment type="similarity">
    <text evidence="1">Belongs to the drug/metabolite transporter (DMT) superfamily. Plant drug/metabolite exporter (P-DME) (TC 2.A.7.4) family.</text>
</comment>
<gene>
    <name evidence="5" type="ORF">WJX72_000090</name>
</gene>
<dbReference type="PANTHER" id="PTHR13146:SF6">
    <property type="entry name" value="THH1_TOM1_TOM3 DOMAIN-CONTAINING PROTEIN"/>
    <property type="match status" value="1"/>
</dbReference>
<evidence type="ECO:0000256" key="3">
    <source>
        <dbReference type="SAM" id="Phobius"/>
    </source>
</evidence>
<dbReference type="EMBL" id="JALJOR010000011">
    <property type="protein sequence ID" value="KAK9808583.1"/>
    <property type="molecule type" value="Genomic_DNA"/>
</dbReference>
<dbReference type="SUPFAM" id="SSF103481">
    <property type="entry name" value="Multidrug resistance efflux transporter EmrE"/>
    <property type="match status" value="1"/>
</dbReference>
<protein>
    <recommendedName>
        <fullName evidence="4">EamA domain-containing protein</fullName>
    </recommendedName>
</protein>
<keyword evidence="3" id="KW-1133">Transmembrane helix</keyword>
<reference evidence="5 6" key="1">
    <citation type="journal article" date="2024" name="Nat. Commun.">
        <title>Phylogenomics reveals the evolutionary origins of lichenization in chlorophyte algae.</title>
        <authorList>
            <person name="Puginier C."/>
            <person name="Libourel C."/>
            <person name="Otte J."/>
            <person name="Skaloud P."/>
            <person name="Haon M."/>
            <person name="Grisel S."/>
            <person name="Petersen M."/>
            <person name="Berrin J.G."/>
            <person name="Delaux P.M."/>
            <person name="Dal Grande F."/>
            <person name="Keller J."/>
        </authorList>
    </citation>
    <scope>NUCLEOTIDE SEQUENCE [LARGE SCALE GENOMIC DNA]</scope>
    <source>
        <strain evidence="5 6">SAG 2043</strain>
    </source>
</reference>
<keyword evidence="3" id="KW-0472">Membrane</keyword>
<keyword evidence="6" id="KW-1185">Reference proteome</keyword>
<feature type="domain" description="EamA" evidence="4">
    <location>
        <begin position="175"/>
        <end position="245"/>
    </location>
</feature>
<dbReference type="Gene3D" id="1.10.3730.20">
    <property type="match status" value="1"/>
</dbReference>
<keyword evidence="3" id="KW-0812">Transmembrane</keyword>
<evidence type="ECO:0000313" key="6">
    <source>
        <dbReference type="Proteomes" id="UP001489004"/>
    </source>
</evidence>
<evidence type="ECO:0000259" key="4">
    <source>
        <dbReference type="Pfam" id="PF00892"/>
    </source>
</evidence>
<dbReference type="Pfam" id="PF00892">
    <property type="entry name" value="EamA"/>
    <property type="match status" value="1"/>
</dbReference>
<dbReference type="PANTHER" id="PTHR13146">
    <property type="match status" value="1"/>
</dbReference>